<dbReference type="PANTHER" id="PTHR33799">
    <property type="entry name" value="PTS PERMEASE-RELATED-RELATED"/>
    <property type="match status" value="1"/>
</dbReference>
<evidence type="ECO:0000256" key="1">
    <source>
        <dbReference type="ARBA" id="ARBA00022679"/>
    </source>
</evidence>
<dbReference type="Proteomes" id="UP001230220">
    <property type="component" value="Unassembled WGS sequence"/>
</dbReference>
<organism evidence="3 4">
    <name type="scientific">Breznakia pachnodae</name>
    <dbReference type="NCBI Taxonomy" id="265178"/>
    <lineage>
        <taxon>Bacteria</taxon>
        <taxon>Bacillati</taxon>
        <taxon>Bacillota</taxon>
        <taxon>Erysipelotrichia</taxon>
        <taxon>Erysipelotrichales</taxon>
        <taxon>Erysipelotrichaceae</taxon>
        <taxon>Breznakia</taxon>
    </lineage>
</organism>
<keyword evidence="4" id="KW-1185">Reference proteome</keyword>
<protein>
    <submittedName>
        <fullName evidence="3">Mannose/fructose-specific phosphotransferase system component IIA</fullName>
    </submittedName>
</protein>
<comment type="caution">
    <text evidence="3">The sequence shown here is derived from an EMBL/GenBank/DDBJ whole genome shotgun (WGS) entry which is preliminary data.</text>
</comment>
<accession>A0ABU0E0W5</accession>
<evidence type="ECO:0000259" key="2">
    <source>
        <dbReference type="PROSITE" id="PS51096"/>
    </source>
</evidence>
<dbReference type="PROSITE" id="PS51096">
    <property type="entry name" value="PTS_EIIA_TYPE_4"/>
    <property type="match status" value="1"/>
</dbReference>
<dbReference type="Pfam" id="PF03610">
    <property type="entry name" value="EIIA-man"/>
    <property type="match status" value="1"/>
</dbReference>
<name>A0ABU0E0W5_9FIRM</name>
<gene>
    <name evidence="3" type="ORF">J2S15_001277</name>
</gene>
<evidence type="ECO:0000313" key="3">
    <source>
        <dbReference type="EMBL" id="MDQ0360532.1"/>
    </source>
</evidence>
<feature type="domain" description="PTS EIIA type-4" evidence="2">
    <location>
        <begin position="1"/>
        <end position="123"/>
    </location>
</feature>
<proteinExistence type="predicted"/>
<dbReference type="EMBL" id="JAUSUR010000002">
    <property type="protein sequence ID" value="MDQ0360532.1"/>
    <property type="molecule type" value="Genomic_DNA"/>
</dbReference>
<dbReference type="PANTHER" id="PTHR33799:SF1">
    <property type="entry name" value="PTS SYSTEM MANNOSE-SPECIFIC EIIAB COMPONENT-RELATED"/>
    <property type="match status" value="1"/>
</dbReference>
<sequence length="137" mass="15588">MYKMLIATHGRMCEGILDTLKIFSNDLDHVETIPYYVEGVDSEGMLSNYINMIKDEDVVIVFTDVMMGSVNQAMITNMNEKNNVHIISGCNLPLILEFIACNPDSITSEFIKEKVLDCTKSIVYMNDYEVVQNNMDE</sequence>
<dbReference type="InterPro" id="IPR051471">
    <property type="entry name" value="Bacterial_PTS_sugar_comp"/>
</dbReference>
<dbReference type="InterPro" id="IPR004701">
    <property type="entry name" value="PTS_EIIA_man-typ"/>
</dbReference>
<evidence type="ECO:0000313" key="4">
    <source>
        <dbReference type="Proteomes" id="UP001230220"/>
    </source>
</evidence>
<keyword evidence="1" id="KW-0808">Transferase</keyword>
<dbReference type="SUPFAM" id="SSF53062">
    <property type="entry name" value="PTS system fructose IIA component-like"/>
    <property type="match status" value="1"/>
</dbReference>
<reference evidence="3 4" key="1">
    <citation type="submission" date="2023-07" db="EMBL/GenBank/DDBJ databases">
        <title>Genomic Encyclopedia of Type Strains, Phase IV (KMG-IV): sequencing the most valuable type-strain genomes for metagenomic binning, comparative biology and taxonomic classification.</title>
        <authorList>
            <person name="Goeker M."/>
        </authorList>
    </citation>
    <scope>NUCLEOTIDE SEQUENCE [LARGE SCALE GENOMIC DNA]</scope>
    <source>
        <strain evidence="3 4">DSM 16784</strain>
    </source>
</reference>
<dbReference type="RefSeq" id="WP_307406509.1">
    <property type="nucleotide sequence ID" value="NZ_JAUSUR010000002.1"/>
</dbReference>
<dbReference type="Gene3D" id="3.40.50.510">
    <property type="entry name" value="Phosphotransferase system, mannose-type IIA component"/>
    <property type="match status" value="1"/>
</dbReference>
<dbReference type="InterPro" id="IPR036662">
    <property type="entry name" value="PTS_EIIA_man-typ_sf"/>
</dbReference>